<dbReference type="Gene3D" id="2.40.128.130">
    <property type="entry name" value="Autotransporter beta-domain"/>
    <property type="match status" value="1"/>
</dbReference>
<dbReference type="SMART" id="SM00869">
    <property type="entry name" value="Autotransporter"/>
    <property type="match status" value="1"/>
</dbReference>
<dbReference type="eggNOG" id="COG4625">
    <property type="taxonomic scope" value="Bacteria"/>
</dbReference>
<name>E6VY05_PSEA9</name>
<dbReference type="OrthoDB" id="5368632at2"/>
<gene>
    <name evidence="2" type="ordered locus">Daes_2823</name>
</gene>
<dbReference type="STRING" id="643562.Daes_2823"/>
<dbReference type="HOGENOM" id="CLU_308988_0_0_7"/>
<dbReference type="EMBL" id="CP002431">
    <property type="protein sequence ID" value="ADU63819.1"/>
    <property type="molecule type" value="Genomic_DNA"/>
</dbReference>
<dbReference type="Proteomes" id="UP000002191">
    <property type="component" value="Chromosome"/>
</dbReference>
<keyword evidence="3" id="KW-1185">Reference proteome</keyword>
<reference evidence="3" key="1">
    <citation type="submission" date="2010-12" db="EMBL/GenBank/DDBJ databases">
        <title>Complete sequence of Desulfovibrio aespoeensis Aspo-2.</title>
        <authorList>
            <consortium name="US DOE Joint Genome Institute"/>
            <person name="Lucas S."/>
            <person name="Copeland A."/>
            <person name="Lapidus A."/>
            <person name="Cheng J.-F."/>
            <person name="Goodwin L."/>
            <person name="Pitluck S."/>
            <person name="Chertkov O."/>
            <person name="Misra M."/>
            <person name="Detter J.C."/>
            <person name="Han C."/>
            <person name="Tapia R."/>
            <person name="Land M."/>
            <person name="Hauser L."/>
            <person name="Kyrpides N."/>
            <person name="Ivanova N."/>
            <person name="Ovchinnikova G."/>
            <person name="Pedersen K."/>
            <person name="Jagevall S."/>
            <person name="Hazen T."/>
            <person name="Woyke T."/>
        </authorList>
    </citation>
    <scope>NUCLEOTIDE SEQUENCE [LARGE SCALE GENOMIC DNA]</scope>
    <source>
        <strain evidence="3">ATCC 700646 / DSM 10631 / Aspo-2</strain>
    </source>
</reference>
<sequence length="954" mass="98330">MSALQFNFSILQQMMRLLETAVFQSPLILMLIFTCLAGHFSLATAADIYGYRFENTTVQGLDETVSATATGSDNAFGIFLNEASLLQLNGSTTASSQDGTGYGVYLHNNCVLFNLGSIAGESTAGEVNGVYLGASSAFTNTGSISGTSSAGDAFGAQVWISSGATNSGTITGTSTSGFAYGVSLASAATLTNTGSISGTSFVESGYGAMLDTQSSATNSGTITGTSTIGSAYGISLGDQSTFINSGTLAASGDKAYGADLSSLSTLTNTGVITATSDSLTAYGVNLNTLATVINSGTVAASSTSYFSRGAHVDFSSTLTNTGMITSTSITRPAFGVVLDNDSKVINSGTVAAVSTKDGAAGAITSGLSTLTSTGTITATGDYVAYGVQLEKGSTFTNSGLVTATSPRAATGVYITNPSGVTSSNTFINTGSINAQGGTKSQAILARTHSSVYLDTGTRILNGSVSGQNGLADLIIRSDSDLGFTLDGNWKSVTHSGSGIWSLNGDSSASASTLTLNAGSKTTMFSGSRLTSATMDMNSGASLNFVPNSLVTVTGTATLNGAITVDPFADRLGSATLLTAGTLNTGADYSAFFTGNPNFAVNVTTTTGAGGSVSVSTAFAPQDDAPSLASTTILSSSQAFAGVAQSRNLGLLADMGDSDEDREIMVASIGSLDGLLNPRKEETPWGIYLQPVYSFGSRNGDASSKGYNYGMYGLEAGIDRRIGDDWVVGAMAGYGSSHMDFTGSDWVANDNEDQRLYTAGAYVGYRAGDWTFADTLSVTYADHKSKRKASATDTATAKYESWLIANEFLAVYHWSPAENWLVTPRAGVNVTHLHRPGFSESGSINALTYQTLDQFFSEGLVAVNVQRTFMKDDLAVTPYAGLGAVHSLTGNDITVKQYLTTTSAEVTTKNDDSRFTGELGMTFSAGSTKVTLGYAGEYSASSDSHSVFGQMRWEF</sequence>
<dbReference type="SUPFAM" id="SSF103515">
    <property type="entry name" value="Autotransporter"/>
    <property type="match status" value="1"/>
</dbReference>
<dbReference type="InterPro" id="IPR036709">
    <property type="entry name" value="Autotransporte_beta_dom_sf"/>
</dbReference>
<protein>
    <submittedName>
        <fullName evidence="2">Outer membrane autotransporter barrel domain protein</fullName>
    </submittedName>
</protein>
<evidence type="ECO:0000313" key="2">
    <source>
        <dbReference type="EMBL" id="ADU63819.1"/>
    </source>
</evidence>
<dbReference type="KEGG" id="das:Daes_2823"/>
<organism evidence="2 3">
    <name type="scientific">Pseudodesulfovibrio aespoeensis (strain ATCC 700646 / DSM 10631 / Aspo-2)</name>
    <name type="common">Desulfovibrio aespoeensis</name>
    <dbReference type="NCBI Taxonomy" id="643562"/>
    <lineage>
        <taxon>Bacteria</taxon>
        <taxon>Pseudomonadati</taxon>
        <taxon>Thermodesulfobacteriota</taxon>
        <taxon>Desulfovibrionia</taxon>
        <taxon>Desulfovibrionales</taxon>
        <taxon>Desulfovibrionaceae</taxon>
    </lineage>
</organism>
<dbReference type="InterPro" id="IPR005546">
    <property type="entry name" value="Autotransporte_beta"/>
</dbReference>
<evidence type="ECO:0000259" key="1">
    <source>
        <dbReference type="PROSITE" id="PS51208"/>
    </source>
</evidence>
<accession>E6VY05</accession>
<dbReference type="Pfam" id="PF03797">
    <property type="entry name" value="Autotransporter"/>
    <property type="match status" value="1"/>
</dbReference>
<dbReference type="AlphaFoldDB" id="E6VY05"/>
<feature type="domain" description="Autotransporter" evidence="1">
    <location>
        <begin position="679"/>
        <end position="954"/>
    </location>
</feature>
<dbReference type="PROSITE" id="PS51208">
    <property type="entry name" value="AUTOTRANSPORTER"/>
    <property type="match status" value="1"/>
</dbReference>
<proteinExistence type="predicted"/>
<evidence type="ECO:0000313" key="3">
    <source>
        <dbReference type="Proteomes" id="UP000002191"/>
    </source>
</evidence>
<reference evidence="2 3" key="2">
    <citation type="journal article" date="2014" name="Genome Announc.">
        <title>Complete Genome Sequence of the Subsurface, Mesophilic Sulfate-Reducing Bacterium Desulfovibrio aespoeensis Aspo-2.</title>
        <authorList>
            <person name="Pedersen K."/>
            <person name="Bengtsson A."/>
            <person name="Edlund J."/>
            <person name="Rabe L."/>
            <person name="Hazen T."/>
            <person name="Chakraborty R."/>
            <person name="Goodwin L."/>
            <person name="Shapiro N."/>
        </authorList>
    </citation>
    <scope>NUCLEOTIDE SEQUENCE [LARGE SCALE GENOMIC DNA]</scope>
    <source>
        <strain evidence="3">ATCC 700646 / DSM 10631 / Aspo-2</strain>
    </source>
</reference>
<dbReference type="RefSeq" id="WP_013515722.1">
    <property type="nucleotide sequence ID" value="NC_014844.1"/>
</dbReference>